<gene>
    <name evidence="1" type="primary">ADAMTS18</name>
</gene>
<accession>L8ECP9</accession>
<dbReference type="OrthoDB" id="10035764at2759"/>
<evidence type="ECO:0000313" key="1">
    <source>
        <dbReference type="EMBL" id="CCQ43947.1"/>
    </source>
</evidence>
<dbReference type="AlphaFoldDB" id="L8ECP9"/>
<organism evidence="1">
    <name type="scientific">Homo sapiens</name>
    <name type="common">Human</name>
    <dbReference type="NCBI Taxonomy" id="9606"/>
    <lineage>
        <taxon>Eukaryota</taxon>
        <taxon>Metazoa</taxon>
        <taxon>Chordata</taxon>
        <taxon>Craniata</taxon>
        <taxon>Vertebrata</taxon>
        <taxon>Euteleostomi</taxon>
        <taxon>Mammalia</taxon>
        <taxon>Eutheria</taxon>
        <taxon>Euarchontoglires</taxon>
        <taxon>Primates</taxon>
        <taxon>Haplorrhini</taxon>
        <taxon>Catarrhini</taxon>
        <taxon>Hominidae</taxon>
        <taxon>Homo</taxon>
    </lineage>
</organism>
<sequence length="47" mass="5720">MNMGALGDPEDQLENHKRASMWKPSWWQTRKWWKSMAREMSPHTFSQ</sequence>
<dbReference type="EMBL" id="HF584450">
    <property type="protein sequence ID" value="CCQ43947.1"/>
    <property type="molecule type" value="Genomic_DNA"/>
</dbReference>
<reference evidence="1" key="1">
    <citation type="journal article" date="2013" name="PLoS ONE">
        <title>Direct detection of alternative open reading frames translation products in human significantly expands the proteome.</title>
        <authorList>
            <person name="Vanderperre B."/>
            <person name="Lucier J.-F."/>
            <person name="Motard J."/>
            <person name="Tremblay G."/>
            <person name="Vanderperre S."/>
            <person name="Wisztorski M."/>
            <person name="Salzet M."/>
            <person name="Boisvert F.-M."/>
            <person name="Roucou X."/>
        </authorList>
    </citation>
    <scope>NUCLEOTIDE SEQUENCE</scope>
</reference>
<proteinExistence type="predicted"/>
<dbReference type="ChiTaRS" id="ADAMTS18">
    <property type="organism name" value="human"/>
</dbReference>
<name>L8ECP9_HUMAN</name>
<protein>
    <submittedName>
        <fullName evidence="1">Alternative protein ADAMTS18</fullName>
    </submittedName>
</protein>